<protein>
    <submittedName>
        <fullName evidence="1">Uncharacterized protein</fullName>
    </submittedName>
</protein>
<evidence type="ECO:0000313" key="2">
    <source>
        <dbReference type="Proteomes" id="UP000478052"/>
    </source>
</evidence>
<evidence type="ECO:0000313" key="1">
    <source>
        <dbReference type="EMBL" id="KAF0761133.1"/>
    </source>
</evidence>
<keyword evidence="2" id="KW-1185">Reference proteome</keyword>
<comment type="caution">
    <text evidence="1">The sequence shown here is derived from an EMBL/GenBank/DDBJ whole genome shotgun (WGS) entry which is preliminary data.</text>
</comment>
<name>A0A6G0YTQ7_APHCR</name>
<reference evidence="1 2" key="1">
    <citation type="submission" date="2019-08" db="EMBL/GenBank/DDBJ databases">
        <title>Whole genome of Aphis craccivora.</title>
        <authorList>
            <person name="Voronova N.V."/>
            <person name="Shulinski R.S."/>
            <person name="Bandarenka Y.V."/>
            <person name="Zhorov D.G."/>
            <person name="Warner D."/>
        </authorList>
    </citation>
    <scope>NUCLEOTIDE SEQUENCE [LARGE SCALE GENOMIC DNA]</scope>
    <source>
        <strain evidence="1">180601</strain>
        <tissue evidence="1">Whole Body</tissue>
    </source>
</reference>
<dbReference type="EMBL" id="VUJU01002484">
    <property type="protein sequence ID" value="KAF0761133.1"/>
    <property type="molecule type" value="Genomic_DNA"/>
</dbReference>
<sequence length="15" mass="1543">MGVISDIKVNILGAL</sequence>
<accession>A0A6G0YTQ7</accession>
<gene>
    <name evidence="1" type="ORF">FWK35_00030507</name>
</gene>
<organism evidence="1 2">
    <name type="scientific">Aphis craccivora</name>
    <name type="common">Cowpea aphid</name>
    <dbReference type="NCBI Taxonomy" id="307492"/>
    <lineage>
        <taxon>Eukaryota</taxon>
        <taxon>Metazoa</taxon>
        <taxon>Ecdysozoa</taxon>
        <taxon>Arthropoda</taxon>
        <taxon>Hexapoda</taxon>
        <taxon>Insecta</taxon>
        <taxon>Pterygota</taxon>
        <taxon>Neoptera</taxon>
        <taxon>Paraneoptera</taxon>
        <taxon>Hemiptera</taxon>
        <taxon>Sternorrhyncha</taxon>
        <taxon>Aphidomorpha</taxon>
        <taxon>Aphidoidea</taxon>
        <taxon>Aphididae</taxon>
        <taxon>Aphidini</taxon>
        <taxon>Aphis</taxon>
        <taxon>Aphis</taxon>
    </lineage>
</organism>
<proteinExistence type="predicted"/>
<dbReference type="Proteomes" id="UP000478052">
    <property type="component" value="Unassembled WGS sequence"/>
</dbReference>